<name>A0ABW1T2G2_9ACTN</name>
<accession>A0ABW1T2G2</accession>
<comment type="caution">
    <text evidence="1">The sequence shown here is derived from an EMBL/GenBank/DDBJ whole genome shotgun (WGS) entry which is preliminary data.</text>
</comment>
<gene>
    <name evidence="1" type="ORF">ACFQGU_10210</name>
</gene>
<evidence type="ECO:0000313" key="2">
    <source>
        <dbReference type="Proteomes" id="UP001596138"/>
    </source>
</evidence>
<protein>
    <submittedName>
        <fullName evidence="1">Alpha/beta hydrolase</fullName>
    </submittedName>
</protein>
<sequence length="231" mass="23531">MPSTPPVALLVHGSGSAPDAARRLLGAAAPGWVHEAPYARGTLEDVVATIRSAVGRVEASGRTVDLVGGISLGAHAVAHWAAEQPGMAPDLVLAMPAWTGEPDGVAALTAASADEIERDGVGGILARLQAVAGHDWVVDELVRSWSDADPQALAASLRAAAASAAPTLDELARIRARTVVVALADDPLHPAAVAEAWADAIPRARLVVVPRDAPGTDRGALGRAARAVLDR</sequence>
<reference evidence="2" key="1">
    <citation type="journal article" date="2019" name="Int. J. Syst. Evol. Microbiol.">
        <title>The Global Catalogue of Microorganisms (GCM) 10K type strain sequencing project: providing services to taxonomists for standard genome sequencing and annotation.</title>
        <authorList>
            <consortium name="The Broad Institute Genomics Platform"/>
            <consortium name="The Broad Institute Genome Sequencing Center for Infectious Disease"/>
            <person name="Wu L."/>
            <person name="Ma J."/>
        </authorList>
    </citation>
    <scope>NUCLEOTIDE SEQUENCE [LARGE SCALE GENOMIC DNA]</scope>
    <source>
        <strain evidence="2">CGMCC 4.7317</strain>
    </source>
</reference>
<dbReference type="SUPFAM" id="SSF53474">
    <property type="entry name" value="alpha/beta-Hydrolases"/>
    <property type="match status" value="1"/>
</dbReference>
<proteinExistence type="predicted"/>
<dbReference type="Gene3D" id="3.40.50.1820">
    <property type="entry name" value="alpha/beta hydrolase"/>
    <property type="match status" value="1"/>
</dbReference>
<dbReference type="InterPro" id="IPR029058">
    <property type="entry name" value="AB_hydrolase_fold"/>
</dbReference>
<organism evidence="1 2">
    <name type="scientific">Longivirga aurantiaca</name>
    <dbReference type="NCBI Taxonomy" id="1837743"/>
    <lineage>
        <taxon>Bacteria</taxon>
        <taxon>Bacillati</taxon>
        <taxon>Actinomycetota</taxon>
        <taxon>Actinomycetes</taxon>
        <taxon>Sporichthyales</taxon>
        <taxon>Sporichthyaceae</taxon>
        <taxon>Longivirga</taxon>
    </lineage>
</organism>
<dbReference type="RefSeq" id="WP_386766306.1">
    <property type="nucleotide sequence ID" value="NZ_JBHSTI010000008.1"/>
</dbReference>
<dbReference type="GO" id="GO:0016787">
    <property type="term" value="F:hydrolase activity"/>
    <property type="evidence" value="ECO:0007669"/>
    <property type="project" value="UniProtKB-KW"/>
</dbReference>
<keyword evidence="1" id="KW-0378">Hydrolase</keyword>
<keyword evidence="2" id="KW-1185">Reference proteome</keyword>
<dbReference type="Proteomes" id="UP001596138">
    <property type="component" value="Unassembled WGS sequence"/>
</dbReference>
<dbReference type="EMBL" id="JBHSTI010000008">
    <property type="protein sequence ID" value="MFC6238253.1"/>
    <property type="molecule type" value="Genomic_DNA"/>
</dbReference>
<evidence type="ECO:0000313" key="1">
    <source>
        <dbReference type="EMBL" id="MFC6238253.1"/>
    </source>
</evidence>